<dbReference type="AlphaFoldDB" id="A0A8X8Y8H5"/>
<sequence>MASWAELKRAGADGFAILEEYMVRPGGTRRRPVAQQVNSHGCLYQHHPNQSVEHHVKPLSAVDYEVVQFRDTVSVLDYSKRKSRGNVW</sequence>
<reference evidence="1" key="2">
    <citation type="submission" date="2020-08" db="EMBL/GenBank/DDBJ databases">
        <title>Plant Genome Project.</title>
        <authorList>
            <person name="Zhang R.-G."/>
        </authorList>
    </citation>
    <scope>NUCLEOTIDE SEQUENCE</scope>
    <source>
        <strain evidence="1">Huo1</strain>
        <tissue evidence="1">Leaf</tissue>
    </source>
</reference>
<protein>
    <submittedName>
        <fullName evidence="1">Uncharacterized protein</fullName>
    </submittedName>
</protein>
<accession>A0A8X8Y8H5</accession>
<organism evidence="1">
    <name type="scientific">Salvia splendens</name>
    <name type="common">Scarlet sage</name>
    <dbReference type="NCBI Taxonomy" id="180675"/>
    <lineage>
        <taxon>Eukaryota</taxon>
        <taxon>Viridiplantae</taxon>
        <taxon>Streptophyta</taxon>
        <taxon>Embryophyta</taxon>
        <taxon>Tracheophyta</taxon>
        <taxon>Spermatophyta</taxon>
        <taxon>Magnoliopsida</taxon>
        <taxon>eudicotyledons</taxon>
        <taxon>Gunneridae</taxon>
        <taxon>Pentapetalae</taxon>
        <taxon>asterids</taxon>
        <taxon>lamiids</taxon>
        <taxon>Lamiales</taxon>
        <taxon>Lamiaceae</taxon>
        <taxon>Nepetoideae</taxon>
        <taxon>Mentheae</taxon>
        <taxon>Salviinae</taxon>
        <taxon>Salvia</taxon>
        <taxon>Salvia subgen. Calosphace</taxon>
        <taxon>core Calosphace</taxon>
    </lineage>
</organism>
<comment type="caution">
    <text evidence="1">The sequence shown here is derived from an EMBL/GenBank/DDBJ whole genome shotgun (WGS) entry which is preliminary data.</text>
</comment>
<name>A0A8X8Y8H5_SALSN</name>
<evidence type="ECO:0000313" key="2">
    <source>
        <dbReference type="Proteomes" id="UP000298416"/>
    </source>
</evidence>
<gene>
    <name evidence="1" type="ORF">SASPL_112606</name>
</gene>
<dbReference type="Proteomes" id="UP000298416">
    <property type="component" value="Unassembled WGS sequence"/>
</dbReference>
<evidence type="ECO:0000313" key="1">
    <source>
        <dbReference type="EMBL" id="KAG6428355.1"/>
    </source>
</evidence>
<dbReference type="EMBL" id="PNBA02000004">
    <property type="protein sequence ID" value="KAG6428355.1"/>
    <property type="molecule type" value="Genomic_DNA"/>
</dbReference>
<reference evidence="1" key="1">
    <citation type="submission" date="2018-01" db="EMBL/GenBank/DDBJ databases">
        <authorList>
            <person name="Mao J.F."/>
        </authorList>
    </citation>
    <scope>NUCLEOTIDE SEQUENCE</scope>
    <source>
        <strain evidence="1">Huo1</strain>
        <tissue evidence="1">Leaf</tissue>
    </source>
</reference>
<proteinExistence type="predicted"/>
<keyword evidence="2" id="KW-1185">Reference proteome</keyword>